<feature type="transmembrane region" description="Helical" evidence="6">
    <location>
        <begin position="281"/>
        <end position="301"/>
    </location>
</feature>
<keyword evidence="5 6" id="KW-0472">Membrane</keyword>
<evidence type="ECO:0000256" key="4">
    <source>
        <dbReference type="ARBA" id="ARBA00022989"/>
    </source>
</evidence>
<dbReference type="GO" id="GO:0055085">
    <property type="term" value="P:transmembrane transport"/>
    <property type="evidence" value="ECO:0007669"/>
    <property type="project" value="TreeGrafter"/>
</dbReference>
<proteinExistence type="inferred from homology"/>
<organism evidence="7 8">
    <name type="scientific">Candidatus Intestinimonas pullistercoris</name>
    <dbReference type="NCBI Taxonomy" id="2838623"/>
    <lineage>
        <taxon>Bacteria</taxon>
        <taxon>Bacillati</taxon>
        <taxon>Bacillota</taxon>
        <taxon>Clostridia</taxon>
        <taxon>Eubacteriales</taxon>
        <taxon>Intestinimonas</taxon>
    </lineage>
</organism>
<evidence type="ECO:0000256" key="5">
    <source>
        <dbReference type="ARBA" id="ARBA00023136"/>
    </source>
</evidence>
<dbReference type="InterPro" id="IPR014227">
    <property type="entry name" value="YtvI-like"/>
</dbReference>
<dbReference type="AlphaFoldDB" id="A0A9D2T011"/>
<dbReference type="PANTHER" id="PTHR21716">
    <property type="entry name" value="TRANSMEMBRANE PROTEIN"/>
    <property type="match status" value="1"/>
</dbReference>
<keyword evidence="3 6" id="KW-0812">Transmembrane</keyword>
<feature type="transmembrane region" description="Helical" evidence="6">
    <location>
        <begin position="154"/>
        <end position="181"/>
    </location>
</feature>
<evidence type="ECO:0000313" key="8">
    <source>
        <dbReference type="Proteomes" id="UP000823882"/>
    </source>
</evidence>
<feature type="transmembrane region" description="Helical" evidence="6">
    <location>
        <begin position="219"/>
        <end position="241"/>
    </location>
</feature>
<dbReference type="Proteomes" id="UP000823882">
    <property type="component" value="Unassembled WGS sequence"/>
</dbReference>
<feature type="transmembrane region" description="Helical" evidence="6">
    <location>
        <begin position="63"/>
        <end position="89"/>
    </location>
</feature>
<evidence type="ECO:0000256" key="3">
    <source>
        <dbReference type="ARBA" id="ARBA00022692"/>
    </source>
</evidence>
<dbReference type="InterPro" id="IPR002549">
    <property type="entry name" value="AI-2E-like"/>
</dbReference>
<evidence type="ECO:0000256" key="1">
    <source>
        <dbReference type="ARBA" id="ARBA00004141"/>
    </source>
</evidence>
<keyword evidence="4 6" id="KW-1133">Transmembrane helix</keyword>
<dbReference type="NCBIfam" id="TIGR02872">
    <property type="entry name" value="spore_ytvI"/>
    <property type="match status" value="1"/>
</dbReference>
<evidence type="ECO:0000256" key="6">
    <source>
        <dbReference type="SAM" id="Phobius"/>
    </source>
</evidence>
<comment type="subcellular location">
    <subcellularLocation>
        <location evidence="1">Membrane</location>
        <topology evidence="1">Multi-pass membrane protein</topology>
    </subcellularLocation>
</comment>
<evidence type="ECO:0000256" key="2">
    <source>
        <dbReference type="ARBA" id="ARBA00009773"/>
    </source>
</evidence>
<name>A0A9D2T011_9FIRM</name>
<protein>
    <submittedName>
        <fullName evidence="7">Sporulation integral membrane protein YtvI</fullName>
    </submittedName>
</protein>
<accession>A0A9D2T011</accession>
<dbReference type="Pfam" id="PF01594">
    <property type="entry name" value="AI-2E_transport"/>
    <property type="match status" value="1"/>
</dbReference>
<reference evidence="7" key="2">
    <citation type="submission" date="2021-04" db="EMBL/GenBank/DDBJ databases">
        <authorList>
            <person name="Gilroy R."/>
        </authorList>
    </citation>
    <scope>NUCLEOTIDE SEQUENCE</scope>
    <source>
        <strain evidence="7">CHK186-1790</strain>
    </source>
</reference>
<comment type="similarity">
    <text evidence="2">Belongs to the autoinducer-2 exporter (AI-2E) (TC 2.A.86) family.</text>
</comment>
<dbReference type="EMBL" id="DWWJ01000136">
    <property type="protein sequence ID" value="HJC41427.1"/>
    <property type="molecule type" value="Genomic_DNA"/>
</dbReference>
<sequence>MQPDKHLRFLVTAAEVALGGLTLWLILRFLLPWTLPFLIALALSALLERPVRFLTTRLSLPRWAAAAGCTLLLVLLLSGALLLAGWRLWYETSLLLDRLPRLIASLPSLGAQAEDWAYRYIIAAPPDLQDFLWDALEALLDRASALPAQLYDQAAAWVAALLTALPQVGLFLFTTALATYFSSAGRPALLSFLRRQVPVRWRSRLHTGLERLRSALKGWMLAQGTLMLITFGELAAGFLLLGVELAILLAALVALVDALPVFGTGTVLLPWAAVELLSGRLWLGLGLLVLYGVVTLVRSLLEPKLTGARAGLPPLAALLAMYVGFQALGVAGMVLSPLCAVLLKELHDCGLLRLWRD</sequence>
<feature type="transmembrane region" description="Helical" evidence="6">
    <location>
        <begin position="321"/>
        <end position="343"/>
    </location>
</feature>
<reference evidence="7" key="1">
    <citation type="journal article" date="2021" name="PeerJ">
        <title>Extensive microbial diversity within the chicken gut microbiome revealed by metagenomics and culture.</title>
        <authorList>
            <person name="Gilroy R."/>
            <person name="Ravi A."/>
            <person name="Getino M."/>
            <person name="Pursley I."/>
            <person name="Horton D.L."/>
            <person name="Alikhan N.F."/>
            <person name="Baker D."/>
            <person name="Gharbi K."/>
            <person name="Hall N."/>
            <person name="Watson M."/>
            <person name="Adriaenssens E.M."/>
            <person name="Foster-Nyarko E."/>
            <person name="Jarju S."/>
            <person name="Secka A."/>
            <person name="Antonio M."/>
            <person name="Oren A."/>
            <person name="Chaudhuri R.R."/>
            <person name="La Ragione R."/>
            <person name="Hildebrand F."/>
            <person name="Pallen M.J."/>
        </authorList>
    </citation>
    <scope>NUCLEOTIDE SEQUENCE</scope>
    <source>
        <strain evidence="7">CHK186-1790</strain>
    </source>
</reference>
<gene>
    <name evidence="7" type="primary">ytvI</name>
    <name evidence="7" type="ORF">H9701_07735</name>
</gene>
<comment type="caution">
    <text evidence="7">The sequence shown here is derived from an EMBL/GenBank/DDBJ whole genome shotgun (WGS) entry which is preliminary data.</text>
</comment>
<dbReference type="PANTHER" id="PTHR21716:SF68">
    <property type="entry name" value="TRANSPORT PROTEIN YTVI-RELATED"/>
    <property type="match status" value="1"/>
</dbReference>
<feature type="transmembrane region" description="Helical" evidence="6">
    <location>
        <begin position="247"/>
        <end position="269"/>
    </location>
</feature>
<dbReference type="GO" id="GO:0016020">
    <property type="term" value="C:membrane"/>
    <property type="evidence" value="ECO:0007669"/>
    <property type="project" value="UniProtKB-SubCell"/>
</dbReference>
<evidence type="ECO:0000313" key="7">
    <source>
        <dbReference type="EMBL" id="HJC41427.1"/>
    </source>
</evidence>